<dbReference type="RefSeq" id="WP_005371282.1">
    <property type="nucleotide sequence ID" value="NZ_CM001475.1"/>
</dbReference>
<accession>H8GM80</accession>
<dbReference type="Proteomes" id="UP000005090">
    <property type="component" value="Chromosome"/>
</dbReference>
<dbReference type="STRING" id="686340.Metal_1666"/>
<dbReference type="GO" id="GO:0009306">
    <property type="term" value="P:protein secretion"/>
    <property type="evidence" value="ECO:0007669"/>
    <property type="project" value="InterPro"/>
</dbReference>
<dbReference type="GO" id="GO:0097347">
    <property type="term" value="C:TAM protein secretion complex"/>
    <property type="evidence" value="ECO:0007669"/>
    <property type="project" value="TreeGrafter"/>
</dbReference>
<evidence type="ECO:0000256" key="4">
    <source>
        <dbReference type="ARBA" id="ARBA00023136"/>
    </source>
</evidence>
<evidence type="ECO:0000313" key="6">
    <source>
        <dbReference type="EMBL" id="EIC29441.1"/>
    </source>
</evidence>
<dbReference type="PANTHER" id="PTHR36985">
    <property type="entry name" value="TRANSLOCATION AND ASSEMBLY MODULE SUBUNIT TAMB"/>
    <property type="match status" value="1"/>
</dbReference>
<reference evidence="6 7" key="1">
    <citation type="journal article" date="2013" name="Genome Announc.">
        <title>Genome Sequence of the Obligate Gammaproteobacterial Methanotroph Methylomicrobium album Strain BG8.</title>
        <authorList>
            <person name="Kits K.D."/>
            <person name="Kalyuzhnaya M.G."/>
            <person name="Klotz M.G."/>
            <person name="Jetten M.S."/>
            <person name="Op den Camp H.J."/>
            <person name="Vuilleumier S."/>
            <person name="Bringel F."/>
            <person name="Dispirito A.A."/>
            <person name="Murrell J.C."/>
            <person name="Bruce D."/>
            <person name="Cheng J.F."/>
            <person name="Copeland A."/>
            <person name="Goodwin L."/>
            <person name="Hauser L."/>
            <person name="Lajus A."/>
            <person name="Land M.L."/>
            <person name="Lapidus A."/>
            <person name="Lucas S."/>
            <person name="Medigue C."/>
            <person name="Pitluck S."/>
            <person name="Woyke T."/>
            <person name="Zeytun A."/>
            <person name="Stein L.Y."/>
        </authorList>
    </citation>
    <scope>NUCLEOTIDE SEQUENCE [LARGE SCALE GENOMIC DNA]</scope>
    <source>
        <strain evidence="6 7">BG8</strain>
    </source>
</reference>
<dbReference type="PANTHER" id="PTHR36985:SF1">
    <property type="entry name" value="TRANSLOCATION AND ASSEMBLY MODULE SUBUNIT TAMB"/>
    <property type="match status" value="1"/>
</dbReference>
<comment type="subcellular location">
    <subcellularLocation>
        <location evidence="1">Membrane</location>
        <topology evidence="1">Single-pass membrane protein</topology>
    </subcellularLocation>
</comment>
<evidence type="ECO:0000313" key="7">
    <source>
        <dbReference type="Proteomes" id="UP000005090"/>
    </source>
</evidence>
<evidence type="ECO:0000256" key="3">
    <source>
        <dbReference type="ARBA" id="ARBA00022989"/>
    </source>
</evidence>
<dbReference type="HOGENOM" id="CLU_002338_2_1_6"/>
<dbReference type="InterPro" id="IPR007452">
    <property type="entry name" value="TamB_C"/>
</dbReference>
<dbReference type="eggNOG" id="COG2911">
    <property type="taxonomic scope" value="Bacteria"/>
</dbReference>
<keyword evidence="4" id="KW-0472">Membrane</keyword>
<protein>
    <recommendedName>
        <fullName evidence="5">Translocation and assembly module TamB C-terminal domain-containing protein</fullName>
    </recommendedName>
</protein>
<evidence type="ECO:0000256" key="1">
    <source>
        <dbReference type="ARBA" id="ARBA00004167"/>
    </source>
</evidence>
<evidence type="ECO:0000256" key="2">
    <source>
        <dbReference type="ARBA" id="ARBA00022692"/>
    </source>
</evidence>
<dbReference type="GO" id="GO:0005886">
    <property type="term" value="C:plasma membrane"/>
    <property type="evidence" value="ECO:0007669"/>
    <property type="project" value="InterPro"/>
</dbReference>
<keyword evidence="7" id="KW-1185">Reference proteome</keyword>
<dbReference type="EMBL" id="CM001475">
    <property type="protein sequence ID" value="EIC29441.1"/>
    <property type="molecule type" value="Genomic_DNA"/>
</dbReference>
<name>H8GM80_METAL</name>
<sequence length="1296" mass="139692">MKRRVFLIVLAAVLALPLTLIALLYTEAGTRWMLRQGFAFLPAEITVDSIEGRMLGRLTLTGFDYRSDTAHIAVGRFVLAWKPARLFGGTLAIDEIVADTPDITLTPSEEPAAQKPFDPNRLPRLPIGIFIGRARVTGLTFRQGETEQRLDELQFSARTENGRFRIPDLTLKTDHAALNARAEVTLRGELAFLLTAEGQAAAGEYGDWKGNAQLQGDARQLRLEGRLASPFELQLKGTAEDWPEKPKLNLRAEWRKLSWPLAAQEPQVRSGSGRLELSGPLDGYRIALNGELSPKALPKATLTLNGHGSREALAIEALELRSTDGVFRASGNLAWQPEVAFDLALNAQDFNPAVLSPELPGKVSMAVRSQGGLSGGKLQLNARIDKLAGNLRGRPLRGGGGLVLADDRLKADHLTLASGPNKLALNGTLGSARDTLDAAIDAPNLNMLWPTLGGRFEGNAQLRGALKQPALTFQGKGQTLRFGKHRIERADIAIDYQAGAQENSTLAVSARSIQSDGLLIDQMSVDGSGSQRRHRFKARIDSVHADISAALDGGLNADRWEGGLARLDIRRPSDGARWGLEKPWTMRAQKKPEGVEFALDAGCLTGQKSSVCASGYFRPNGDFKLAAQVANFPTSLFQDYFPAGFELIGLLDADIDLGRQKQRLSGKYSVTLPGRTTLQLPAKPNPQTIALGPLAVSGTLKGQEVTAVADAKLVEQDYLRGNLRLNTATPQTLSGRIDASVRRLDLIKPFVPALSDIKGHLRADLGIEGRLQKPEVTGTLALTEGLVEMAGAGFALRDIDLRATASGRRETRIQLQGATRLAVLSSPGVTVPKPVQERIEVDAGAVLHEKTITATLKLGIGAQNRIDADVRMDTDKKRIPDGRVTASLTDWSLLTPLTAGQLTDIKGRLAADFRIAGRTDAPEIRGDMTLSEGGVSVLPLGIAVRDIRLRATADMADERPARIEGSARSGQGTVNLDGFADLFGNGQFRLQGNGFEAARLPEAQVTVSPDLSLLMTAEARKITGTLTIPKARIELKELPENAVPVSKDEVILGKEKKREEAVPPIPLDANVEIELGREIRFSGMGLKTGLTGKLRVSKTGEKIVANGNIDMEKGSYKSYGQDLAIKRGKIAFNGPLDNPWLDVEATRLSKDEKVTAIVDVSGPLKAPKTRLSSNPPLPETDVLAYLVTGGPLGQVDQNEGEMVAGAALAYGSSQVGWIANKLGFSEFEIKQGKTLEDTLVQAGRYLAPGFYVGAKVGLFNNQAALVMKRKLTENLNLETQAGTAQRVKINYEFDTD</sequence>
<evidence type="ECO:0000259" key="5">
    <source>
        <dbReference type="Pfam" id="PF04357"/>
    </source>
</evidence>
<gene>
    <name evidence="6" type="ORF">Metal_1666</name>
</gene>
<keyword evidence="3" id="KW-1133">Transmembrane helix</keyword>
<organism evidence="6 7">
    <name type="scientific">Methylomicrobium album BG8</name>
    <dbReference type="NCBI Taxonomy" id="686340"/>
    <lineage>
        <taxon>Bacteria</taxon>
        <taxon>Pseudomonadati</taxon>
        <taxon>Pseudomonadota</taxon>
        <taxon>Gammaproteobacteria</taxon>
        <taxon>Methylococcales</taxon>
        <taxon>Methylococcaceae</taxon>
        <taxon>Methylomicrobium</taxon>
    </lineage>
</organism>
<feature type="domain" description="Translocation and assembly module TamB C-terminal" evidence="5">
    <location>
        <begin position="969"/>
        <end position="1294"/>
    </location>
</feature>
<keyword evidence="2" id="KW-0812">Transmembrane</keyword>
<dbReference type="Pfam" id="PF04357">
    <property type="entry name" value="TamB"/>
    <property type="match status" value="1"/>
</dbReference>
<proteinExistence type="predicted"/>